<comment type="caution">
    <text evidence="1">The sequence shown here is derived from an EMBL/GenBank/DDBJ whole genome shotgun (WGS) entry which is preliminary data.</text>
</comment>
<dbReference type="RefSeq" id="WP_184746735.1">
    <property type="nucleotide sequence ID" value="NZ_JACHGJ010000003.1"/>
</dbReference>
<dbReference type="AlphaFoldDB" id="A0A841R994"/>
<reference evidence="1 2" key="1">
    <citation type="submission" date="2020-08" db="EMBL/GenBank/DDBJ databases">
        <title>Genomic Encyclopedia of Type Strains, Phase IV (KMG-IV): sequencing the most valuable type-strain genomes for metagenomic binning, comparative biology and taxonomic classification.</title>
        <authorList>
            <person name="Goeker M."/>
        </authorList>
    </citation>
    <scope>NUCLEOTIDE SEQUENCE [LARGE SCALE GENOMIC DNA]</scope>
    <source>
        <strain evidence="1 2">DSM 2461</strain>
    </source>
</reference>
<dbReference type="PROSITE" id="PS51257">
    <property type="entry name" value="PROKAR_LIPOPROTEIN"/>
    <property type="match status" value="1"/>
</dbReference>
<dbReference type="EMBL" id="JACHGJ010000003">
    <property type="protein sequence ID" value="MBB6480475.1"/>
    <property type="molecule type" value="Genomic_DNA"/>
</dbReference>
<evidence type="ECO:0000313" key="2">
    <source>
        <dbReference type="Proteomes" id="UP000587760"/>
    </source>
</evidence>
<proteinExistence type="predicted"/>
<sequence>MKTTTFLKLSIAAILIQTIGTLLSCGEMPSERLPSAKPVSFMWNDEANTPALYASPARTLSYTPGTDSSLDVYDEVYSLFGTKIDEVTPTHFRMMISVIYLYNDLRGYEFVPDHELDENGYLPEGETWSIPVDFCEGTLTLFPDVPVPQGEYTSIIFEYTGNFFSELGGHLNPEFEPNSIAGTIIEANLPGFSSNPDFMNRINFRQTSGSYDLPLWTDESDLPIDTFRFDYWEIDPYDRLAESSNLYLADPDYYSIEPVSTTFSIFHSGSDYQAIFTGNEGHADSFADALADIGATAPGWYFDGDIDALVMPMNTVTIPSKADGIMVEISWDTNGLIEIYDNSTPADTTDDIAVLAKNFWERMSITITAQ</sequence>
<gene>
    <name evidence="1" type="ORF">HNR50_002138</name>
</gene>
<accession>A0A841R994</accession>
<keyword evidence="2" id="KW-1185">Reference proteome</keyword>
<name>A0A841R994_9SPIO</name>
<evidence type="ECO:0000313" key="1">
    <source>
        <dbReference type="EMBL" id="MBB6480475.1"/>
    </source>
</evidence>
<evidence type="ECO:0008006" key="3">
    <source>
        <dbReference type="Google" id="ProtNLM"/>
    </source>
</evidence>
<dbReference type="Proteomes" id="UP000587760">
    <property type="component" value="Unassembled WGS sequence"/>
</dbReference>
<protein>
    <recommendedName>
        <fullName evidence="3">Lipoprotein</fullName>
    </recommendedName>
</protein>
<organism evidence="1 2">
    <name type="scientific">Spirochaeta isovalerica</name>
    <dbReference type="NCBI Taxonomy" id="150"/>
    <lineage>
        <taxon>Bacteria</taxon>
        <taxon>Pseudomonadati</taxon>
        <taxon>Spirochaetota</taxon>
        <taxon>Spirochaetia</taxon>
        <taxon>Spirochaetales</taxon>
        <taxon>Spirochaetaceae</taxon>
        <taxon>Spirochaeta</taxon>
    </lineage>
</organism>